<organism evidence="3 4">
    <name type="scientific">Leadbettera azotonutricia (strain ATCC BAA-888 / DSM 13862 / ZAS-9)</name>
    <name type="common">Treponema azotonutricium</name>
    <dbReference type="NCBI Taxonomy" id="545695"/>
    <lineage>
        <taxon>Bacteria</taxon>
        <taxon>Pseudomonadati</taxon>
        <taxon>Spirochaetota</taxon>
        <taxon>Spirochaetia</taxon>
        <taxon>Spirochaetales</taxon>
        <taxon>Breznakiellaceae</taxon>
        <taxon>Leadbettera</taxon>
    </lineage>
</organism>
<evidence type="ECO:0000256" key="1">
    <source>
        <dbReference type="ARBA" id="ARBA00022500"/>
    </source>
</evidence>
<dbReference type="SUPFAM" id="SSF103039">
    <property type="entry name" value="CheC-like"/>
    <property type="match status" value="1"/>
</dbReference>
<sequence>MELNIESYLNPFISVCVEVFDKQCGIAISSGRPYIVKKDFVGEWDISGLIGFTGEARGAVVISMKKECALHMVDKLTGARHGDFDEEVVDVIGEIINIIAGRAKHRLEEEFSLVISLPSIIEGSKHIIHWPGESPRIICIPFKLSSDENFVLSVTLEKT</sequence>
<dbReference type="GO" id="GO:0006935">
    <property type="term" value="P:chemotaxis"/>
    <property type="evidence" value="ECO:0007669"/>
    <property type="project" value="UniProtKB-KW"/>
</dbReference>
<feature type="domain" description="Chemotaxis phosphatase CheX-like" evidence="2">
    <location>
        <begin position="46"/>
        <end position="142"/>
    </location>
</feature>
<dbReference type="Proteomes" id="UP000009222">
    <property type="component" value="Chromosome"/>
</dbReference>
<dbReference type="PANTHER" id="PTHR39452">
    <property type="entry name" value="CHEY-P PHOSPHATASE CHEX"/>
    <property type="match status" value="1"/>
</dbReference>
<protein>
    <submittedName>
        <fullName evidence="3">Putative inhibitor of MCP methylation</fullName>
    </submittedName>
</protein>
<proteinExistence type="predicted"/>
<evidence type="ECO:0000313" key="4">
    <source>
        <dbReference type="Proteomes" id="UP000009222"/>
    </source>
</evidence>
<dbReference type="Gene3D" id="3.40.1550.10">
    <property type="entry name" value="CheC-like"/>
    <property type="match status" value="1"/>
</dbReference>
<dbReference type="CDD" id="cd17906">
    <property type="entry name" value="CheX"/>
    <property type="match status" value="1"/>
</dbReference>
<keyword evidence="4" id="KW-1185">Reference proteome</keyword>
<evidence type="ECO:0000259" key="2">
    <source>
        <dbReference type="Pfam" id="PF13690"/>
    </source>
</evidence>
<dbReference type="PANTHER" id="PTHR39452:SF1">
    <property type="entry name" value="CHEY-P PHOSPHATASE CHEX"/>
    <property type="match status" value="1"/>
</dbReference>
<dbReference type="KEGG" id="taz:TREAZ_2444"/>
<reference evidence="3 4" key="2">
    <citation type="journal article" date="2011" name="ISME J.">
        <title>RNA-seq reveals cooperative metabolic interactions between two termite-gut spirochete species in co-culture.</title>
        <authorList>
            <person name="Rosenthal A.Z."/>
            <person name="Matson E.G."/>
            <person name="Eldar A."/>
            <person name="Leadbetter J.R."/>
        </authorList>
    </citation>
    <scope>NUCLEOTIDE SEQUENCE [LARGE SCALE GENOMIC DNA]</scope>
    <source>
        <strain evidence="4">ATCC BAA-888 / DSM 13862 / ZAS-9</strain>
    </source>
</reference>
<dbReference type="InterPro" id="IPR038756">
    <property type="entry name" value="CheX-like"/>
</dbReference>
<dbReference type="Pfam" id="PF13690">
    <property type="entry name" value="CheX"/>
    <property type="match status" value="1"/>
</dbReference>
<dbReference type="HOGENOM" id="CLU_116290_0_2_12"/>
<dbReference type="eggNOG" id="COG1406">
    <property type="taxonomic scope" value="Bacteria"/>
</dbReference>
<dbReference type="STRING" id="545695.TREAZ_2444"/>
<evidence type="ECO:0000313" key="3">
    <source>
        <dbReference type="EMBL" id="AEF81975.1"/>
    </source>
</evidence>
<dbReference type="InterPro" id="IPR028051">
    <property type="entry name" value="CheX-like_dom"/>
</dbReference>
<name>F5YFS4_LEAAZ</name>
<dbReference type="InParanoid" id="F5YFS4"/>
<dbReference type="RefSeq" id="WP_015713075.1">
    <property type="nucleotide sequence ID" value="NC_015577.1"/>
</dbReference>
<accession>F5YFS4</accession>
<reference evidence="4" key="1">
    <citation type="submission" date="2009-12" db="EMBL/GenBank/DDBJ databases">
        <title>Complete sequence of Treponema azotonutricium strain ZAS-9.</title>
        <authorList>
            <person name="Tetu S.G."/>
            <person name="Matson E."/>
            <person name="Ren Q."/>
            <person name="Seshadri R."/>
            <person name="Elbourne L."/>
            <person name="Hassan K.A."/>
            <person name="Durkin A."/>
            <person name="Radune D."/>
            <person name="Mohamoud Y."/>
            <person name="Shay R."/>
            <person name="Jin S."/>
            <person name="Zhang X."/>
            <person name="Lucey K."/>
            <person name="Ballor N.R."/>
            <person name="Ottesen E."/>
            <person name="Rosenthal R."/>
            <person name="Allen A."/>
            <person name="Leadbetter J.R."/>
            <person name="Paulsen I.T."/>
        </authorList>
    </citation>
    <scope>NUCLEOTIDE SEQUENCE [LARGE SCALE GENOMIC DNA]</scope>
    <source>
        <strain evidence="4">ATCC BAA-888 / DSM 13862 / ZAS-9</strain>
    </source>
</reference>
<dbReference type="InterPro" id="IPR028976">
    <property type="entry name" value="CheC-like_sf"/>
</dbReference>
<keyword evidence="1" id="KW-0145">Chemotaxis</keyword>
<dbReference type="AlphaFoldDB" id="F5YFS4"/>
<gene>
    <name evidence="3" type="ordered locus">TREAZ_2444</name>
</gene>
<dbReference type="EMBL" id="CP001841">
    <property type="protein sequence ID" value="AEF81975.1"/>
    <property type="molecule type" value="Genomic_DNA"/>
</dbReference>